<protein>
    <submittedName>
        <fullName evidence="1">Uncharacterized protein</fullName>
    </submittedName>
</protein>
<gene>
    <name evidence="1" type="ORF">PACLA_8A016892</name>
</gene>
<organism evidence="1 2">
    <name type="scientific">Paramuricea clavata</name>
    <name type="common">Red gorgonian</name>
    <name type="synonym">Violescent sea-whip</name>
    <dbReference type="NCBI Taxonomy" id="317549"/>
    <lineage>
        <taxon>Eukaryota</taxon>
        <taxon>Metazoa</taxon>
        <taxon>Cnidaria</taxon>
        <taxon>Anthozoa</taxon>
        <taxon>Octocorallia</taxon>
        <taxon>Malacalcyonacea</taxon>
        <taxon>Plexauridae</taxon>
        <taxon>Paramuricea</taxon>
    </lineage>
</organism>
<name>A0A6S7JQU8_PARCT</name>
<dbReference type="EMBL" id="CACRXK020017722">
    <property type="protein sequence ID" value="CAB4031550.1"/>
    <property type="molecule type" value="Genomic_DNA"/>
</dbReference>
<dbReference type="Proteomes" id="UP001152795">
    <property type="component" value="Unassembled WGS sequence"/>
</dbReference>
<evidence type="ECO:0000313" key="1">
    <source>
        <dbReference type="EMBL" id="CAB4031550.1"/>
    </source>
</evidence>
<dbReference type="SMART" id="SM00597">
    <property type="entry name" value="ZnF_TTF"/>
    <property type="match status" value="1"/>
</dbReference>
<reference evidence="1" key="1">
    <citation type="submission" date="2020-04" db="EMBL/GenBank/DDBJ databases">
        <authorList>
            <person name="Alioto T."/>
            <person name="Alioto T."/>
            <person name="Gomez Garrido J."/>
        </authorList>
    </citation>
    <scope>NUCLEOTIDE SEQUENCE</scope>
    <source>
        <strain evidence="1">A484AB</strain>
    </source>
</reference>
<dbReference type="InterPro" id="IPR006580">
    <property type="entry name" value="Znf_TTF"/>
</dbReference>
<proteinExistence type="predicted"/>
<sequence length="151" mass="17119">MASGSVTASTEADIISDLLKKPFSTHQPGEQNIIVTQWPMLNLQSTTGDTSFQVSWYTKKDWHCGSLTKTAMFCWRCLLFCPGTSSSWTKTGFRNMKGFLSDCKKHERARFHMAAYKTWKTYGSGPCVDSLISQARRDEIQHHNEEARACI</sequence>
<dbReference type="AlphaFoldDB" id="A0A6S7JQU8"/>
<comment type="caution">
    <text evidence="1">The sequence shown here is derived from an EMBL/GenBank/DDBJ whole genome shotgun (WGS) entry which is preliminary data.</text>
</comment>
<keyword evidence="2" id="KW-1185">Reference proteome</keyword>
<evidence type="ECO:0000313" key="2">
    <source>
        <dbReference type="Proteomes" id="UP001152795"/>
    </source>
</evidence>
<dbReference type="OrthoDB" id="6741521at2759"/>
<accession>A0A6S7JQU8</accession>